<evidence type="ECO:0000256" key="1">
    <source>
        <dbReference type="SAM" id="MobiDB-lite"/>
    </source>
</evidence>
<feature type="region of interest" description="Disordered" evidence="1">
    <location>
        <begin position="269"/>
        <end position="309"/>
    </location>
</feature>
<feature type="compositionally biased region" description="Basic residues" evidence="1">
    <location>
        <begin position="278"/>
        <end position="287"/>
    </location>
</feature>
<name>A0A8S3SAY2_MYTED</name>
<gene>
    <name evidence="2" type="ORF">MEDL_30233</name>
</gene>
<evidence type="ECO:0000313" key="2">
    <source>
        <dbReference type="EMBL" id="CAG2216508.1"/>
    </source>
</evidence>
<dbReference type="OrthoDB" id="6157060at2759"/>
<reference evidence="2" key="1">
    <citation type="submission" date="2021-03" db="EMBL/GenBank/DDBJ databases">
        <authorList>
            <person name="Bekaert M."/>
        </authorList>
    </citation>
    <scope>NUCLEOTIDE SEQUENCE</scope>
</reference>
<dbReference type="Proteomes" id="UP000683360">
    <property type="component" value="Unassembled WGS sequence"/>
</dbReference>
<accession>A0A8S3SAY2</accession>
<feature type="compositionally biased region" description="Low complexity" evidence="1">
    <location>
        <begin position="288"/>
        <end position="308"/>
    </location>
</feature>
<protein>
    <submittedName>
        <fullName evidence="2">Uncharacterized protein</fullName>
    </submittedName>
</protein>
<keyword evidence="3" id="KW-1185">Reference proteome</keyword>
<dbReference type="EMBL" id="CAJPWZ010001484">
    <property type="protein sequence ID" value="CAG2216508.1"/>
    <property type="molecule type" value="Genomic_DNA"/>
</dbReference>
<organism evidence="2 3">
    <name type="scientific">Mytilus edulis</name>
    <name type="common">Blue mussel</name>
    <dbReference type="NCBI Taxonomy" id="6550"/>
    <lineage>
        <taxon>Eukaryota</taxon>
        <taxon>Metazoa</taxon>
        <taxon>Spiralia</taxon>
        <taxon>Lophotrochozoa</taxon>
        <taxon>Mollusca</taxon>
        <taxon>Bivalvia</taxon>
        <taxon>Autobranchia</taxon>
        <taxon>Pteriomorphia</taxon>
        <taxon>Mytilida</taxon>
        <taxon>Mytiloidea</taxon>
        <taxon>Mytilidae</taxon>
        <taxon>Mytilinae</taxon>
        <taxon>Mytilus</taxon>
    </lineage>
</organism>
<dbReference type="AlphaFoldDB" id="A0A8S3SAY2"/>
<comment type="caution">
    <text evidence="2">The sequence shown here is derived from an EMBL/GenBank/DDBJ whole genome shotgun (WGS) entry which is preliminary data.</text>
</comment>
<sequence length="423" mass="48776">MLSQISDETESHSSDSMSDEDSLKALRDFCMMHEPERKYVNSCGGSKHFLPCKTSDWKLTHANLLHVFYKSDYLSNPTDVLQTMQMLHELDVKQKQYVSSLQNFLKFDSNLDEFCHSPALVKEKLDRLIAKRESLNDFQACNEVSVSTLKGDRFITALYRLHDKIQKQRRARYRLNESMFTQLILTLGEICYLEGERCSSGDESIWSNLRGCKRVTSNPDCRFYKQGRLMYDNCAPVKPTTVVTIHEGHINQIIMMKIIDQQHGENAKKFEGLEHPEKKRKRKRFKRSQSSTEESESCSSSGISSWSSGQLLDKSNKPLPEIIADLNVQVLGQHAGELLLDLHEYGLDDHKSKLTTPGLIIDGTKVYFTLLEMSKSHYEKLCKNVELNETDRAIIYYSRPLDILHLDSRNTLIENFVLLNNIY</sequence>
<feature type="region of interest" description="Disordered" evidence="1">
    <location>
        <begin position="1"/>
        <end position="20"/>
    </location>
</feature>
<proteinExistence type="predicted"/>
<evidence type="ECO:0000313" key="3">
    <source>
        <dbReference type="Proteomes" id="UP000683360"/>
    </source>
</evidence>